<feature type="transmembrane region" description="Helical" evidence="2">
    <location>
        <begin position="114"/>
        <end position="135"/>
    </location>
</feature>
<comment type="subcellular location">
    <subcellularLocation>
        <location evidence="1">Membrane</location>
        <topology evidence="1">Lipid-anchor</topology>
        <topology evidence="1">GPI-anchor</topology>
    </subcellularLocation>
</comment>
<dbReference type="EC" id="3.4.13.19" evidence="1"/>
<reference evidence="3" key="1">
    <citation type="submission" date="2022-01" db="UniProtKB">
        <authorList>
            <consortium name="EnsemblMetazoa"/>
        </authorList>
    </citation>
    <scope>IDENTIFICATION</scope>
</reference>
<dbReference type="RefSeq" id="XP_024080822.1">
    <property type="nucleotide sequence ID" value="XM_024225054.1"/>
</dbReference>
<keyword evidence="2" id="KW-0472">Membrane</keyword>
<dbReference type="GO" id="GO:0098552">
    <property type="term" value="C:side of membrane"/>
    <property type="evidence" value="ECO:0007669"/>
    <property type="project" value="UniProtKB-KW"/>
</dbReference>
<keyword evidence="1" id="KW-0336">GPI-anchor</keyword>
<dbReference type="KEGG" id="clec:106667419"/>
<dbReference type="AlphaFoldDB" id="A0A8I6RSS6"/>
<dbReference type="GO" id="GO:0070573">
    <property type="term" value="F:metallodipeptidase activity"/>
    <property type="evidence" value="ECO:0007669"/>
    <property type="project" value="InterPro"/>
</dbReference>
<keyword evidence="2" id="KW-0812">Transmembrane</keyword>
<dbReference type="InterPro" id="IPR032466">
    <property type="entry name" value="Metal_Hydrolase"/>
</dbReference>
<evidence type="ECO:0000313" key="3">
    <source>
        <dbReference type="EnsemblMetazoa" id="XP_014250850.1"/>
    </source>
</evidence>
<dbReference type="PANTHER" id="PTHR10443">
    <property type="entry name" value="MICROSOMAL DIPEPTIDASE"/>
    <property type="match status" value="1"/>
</dbReference>
<keyword evidence="1" id="KW-0325">Glycoprotein</keyword>
<organism evidence="3 4">
    <name type="scientific">Cimex lectularius</name>
    <name type="common">Bed bug</name>
    <name type="synonym">Acanthia lectularia</name>
    <dbReference type="NCBI Taxonomy" id="79782"/>
    <lineage>
        <taxon>Eukaryota</taxon>
        <taxon>Metazoa</taxon>
        <taxon>Ecdysozoa</taxon>
        <taxon>Arthropoda</taxon>
        <taxon>Hexapoda</taxon>
        <taxon>Insecta</taxon>
        <taxon>Pterygota</taxon>
        <taxon>Neoptera</taxon>
        <taxon>Paraneoptera</taxon>
        <taxon>Hemiptera</taxon>
        <taxon>Heteroptera</taxon>
        <taxon>Panheteroptera</taxon>
        <taxon>Cimicomorpha</taxon>
        <taxon>Cimicidae</taxon>
        <taxon>Cimex</taxon>
    </lineage>
</organism>
<comment type="catalytic activity">
    <reaction evidence="1">
        <text>an L-aminoacyl-L-amino acid + H2O = 2 an L-alpha-amino acid</text>
        <dbReference type="Rhea" id="RHEA:48940"/>
        <dbReference type="ChEBI" id="CHEBI:15377"/>
        <dbReference type="ChEBI" id="CHEBI:59869"/>
        <dbReference type="ChEBI" id="CHEBI:77460"/>
        <dbReference type="EC" id="3.4.13.19"/>
    </reaction>
</comment>
<evidence type="ECO:0000313" key="4">
    <source>
        <dbReference type="Proteomes" id="UP000494040"/>
    </source>
</evidence>
<dbReference type="RefSeq" id="XP_014250850.1">
    <property type="nucleotide sequence ID" value="XM_014395364.2"/>
</dbReference>
<comment type="subunit">
    <text evidence="1">Homodimer; disulfide-linked.</text>
</comment>
<dbReference type="PROSITE" id="PS51365">
    <property type="entry name" value="RENAL_DIPEPTIDASE_2"/>
    <property type="match status" value="1"/>
</dbReference>
<accession>A0A8I6RSS6</accession>
<dbReference type="EnsemblMetazoa" id="XM_014395364.2">
    <property type="protein sequence ID" value="XP_014250850.1"/>
    <property type="gene ID" value="LOC106667419"/>
</dbReference>
<dbReference type="GeneID" id="106667419"/>
<dbReference type="Pfam" id="PF01244">
    <property type="entry name" value="Peptidase_M19"/>
    <property type="match status" value="1"/>
</dbReference>
<comment type="cofactor">
    <cofactor evidence="1">
        <name>Zn(2+)</name>
        <dbReference type="ChEBI" id="CHEBI:29105"/>
    </cofactor>
</comment>
<dbReference type="OrthoDB" id="445695at2759"/>
<keyword evidence="1" id="KW-0645">Protease</keyword>
<keyword evidence="1" id="KW-0862">Zinc</keyword>
<evidence type="ECO:0000256" key="2">
    <source>
        <dbReference type="SAM" id="Phobius"/>
    </source>
</evidence>
<dbReference type="EnsemblMetazoa" id="XM_024225054.1">
    <property type="protein sequence ID" value="XP_024080822.1"/>
    <property type="gene ID" value="LOC106667419"/>
</dbReference>
<dbReference type="Gene3D" id="3.20.20.140">
    <property type="entry name" value="Metal-dependent hydrolases"/>
    <property type="match status" value="1"/>
</dbReference>
<keyword evidence="1" id="KW-0479">Metal-binding</keyword>
<dbReference type="GO" id="GO:0046872">
    <property type="term" value="F:metal ion binding"/>
    <property type="evidence" value="ECO:0007669"/>
    <property type="project" value="UniProtKB-UniRule"/>
</dbReference>
<dbReference type="FunFam" id="3.20.20.140:FF:000030">
    <property type="entry name" value="Dipeptidase"/>
    <property type="match status" value="1"/>
</dbReference>
<dbReference type="GO" id="GO:0006508">
    <property type="term" value="P:proteolysis"/>
    <property type="evidence" value="ECO:0007669"/>
    <property type="project" value="UniProtKB-KW"/>
</dbReference>
<keyword evidence="4" id="KW-1185">Reference proteome</keyword>
<dbReference type="CDD" id="cd01301">
    <property type="entry name" value="rDP_like"/>
    <property type="match status" value="1"/>
</dbReference>
<keyword evidence="1" id="KW-0449">Lipoprotein</keyword>
<keyword evidence="1" id="KW-1015">Disulfide bond</keyword>
<name>A0A8I6RSS6_CIMLE</name>
<keyword evidence="1" id="KW-0482">Metalloprotease</keyword>
<keyword evidence="2" id="KW-1133">Transmembrane helix</keyword>
<evidence type="ECO:0000256" key="1">
    <source>
        <dbReference type="RuleBase" id="RU341113"/>
    </source>
</evidence>
<dbReference type="InterPro" id="IPR008257">
    <property type="entry name" value="Pept_M19"/>
</dbReference>
<dbReference type="Proteomes" id="UP000494040">
    <property type="component" value="Unassembled WGS sequence"/>
</dbReference>
<dbReference type="PANTHER" id="PTHR10443:SF12">
    <property type="entry name" value="DIPEPTIDASE"/>
    <property type="match status" value="1"/>
</dbReference>
<dbReference type="SUPFAM" id="SSF51556">
    <property type="entry name" value="Metallo-dependent hydrolases"/>
    <property type="match status" value="1"/>
</dbReference>
<keyword evidence="1" id="KW-0378">Hydrolase</keyword>
<dbReference type="OMA" id="QQPRACF"/>
<protein>
    <recommendedName>
        <fullName evidence="1">Dipeptidase</fullName>
        <ecNumber evidence="1">3.4.13.19</ecNumber>
    </recommendedName>
</protein>
<comment type="similarity">
    <text evidence="1">Belongs to the metallo-dependent hydrolases superfamily. Peptidase M19 family.</text>
</comment>
<keyword evidence="1" id="KW-0224">Dipeptidase</keyword>
<sequence>MTHEWREEVPPLPPPPPQWRLDMDLRHHIQHCACTCNHMGYGNYMDYQVQMEMCRCGLGSSQRLQAQCMSEMAGARMVNGSARFNCQSRALIPTARGSVTSSSSDEERLELRPWVVACLMVVVVAGIGLGLALFLTKGDTQEEEHLEMLDTVRRILTEVPLIDGHNDLPWNIRKFVHNQLGKFNFSEDLRDVEPWSRSNWSHTDLPRLKAGQVGAQFWSAYVPCGAQQKDAVQIAMEQIDVIKRLTQIYSQDLQFVTTVAGIKEAHKNGRIASLIGVEGGHSLGSSLGVLRMFYGLGARYLTLTHTCNTPWAGCCVGNDSSDAENQGLTHFGRLVVRELNRLGMLVDLSHTSFRTMEQAINVSTAPVIFSHSSAFAICNSTRNVPDYILKQVALNGGIVMVNFYTNFISCNHTATMDDVIAHINHIRKIAGEDSVGLGAGYDGINKTPEGLEDVSRYPELLAALLATGEWNEEQLKKLAGLNILRVMTKAEQVKDNWEGEGVTVVEELLAASAPKPPSDCVYTDS</sequence>
<proteinExistence type="inferred from homology"/>